<dbReference type="Pfam" id="PF13445">
    <property type="entry name" value="zf-RING_UBOX"/>
    <property type="match status" value="1"/>
</dbReference>
<evidence type="ECO:0000256" key="3">
    <source>
        <dbReference type="ARBA" id="ARBA00004906"/>
    </source>
</evidence>
<dbReference type="SMART" id="SM00184">
    <property type="entry name" value="RING"/>
    <property type="match status" value="1"/>
</dbReference>
<comment type="caution">
    <text evidence="14">The sequence shown here is derived from an EMBL/GenBank/DDBJ whole genome shotgun (WGS) entry which is preliminary data.</text>
</comment>
<dbReference type="InterPro" id="IPR027370">
    <property type="entry name" value="Znf-RING_euk"/>
</dbReference>
<keyword evidence="5 11" id="KW-0479">Metal-binding</keyword>
<keyword evidence="4 11" id="KW-0808">Transferase</keyword>
<dbReference type="InterPro" id="IPR045103">
    <property type="entry name" value="RNF5/RNF185-like"/>
</dbReference>
<feature type="chain" id="PRO_5043552450" description="E3 ubiquitin-protein ligase RMA" evidence="12">
    <location>
        <begin position="26"/>
        <end position="303"/>
    </location>
</feature>
<dbReference type="AlphaFoldDB" id="A0AAV8SB15"/>
<evidence type="ECO:0000256" key="4">
    <source>
        <dbReference type="ARBA" id="ARBA00022679"/>
    </source>
</evidence>
<comment type="pathway">
    <text evidence="3 11">Protein modification; protein ubiquitination.</text>
</comment>
<evidence type="ECO:0000256" key="12">
    <source>
        <dbReference type="SAM" id="SignalP"/>
    </source>
</evidence>
<name>A0AAV8SB15_9ROSI</name>
<keyword evidence="7 11" id="KW-0833">Ubl conjugation pathway</keyword>
<evidence type="ECO:0000313" key="14">
    <source>
        <dbReference type="EMBL" id="KAJ8749406.1"/>
    </source>
</evidence>
<proteinExistence type="predicted"/>
<feature type="signal peptide" evidence="12">
    <location>
        <begin position="1"/>
        <end position="25"/>
    </location>
</feature>
<evidence type="ECO:0000259" key="13">
    <source>
        <dbReference type="PROSITE" id="PS50089"/>
    </source>
</evidence>
<evidence type="ECO:0000256" key="10">
    <source>
        <dbReference type="PROSITE-ProRule" id="PRU00175"/>
    </source>
</evidence>
<evidence type="ECO:0000256" key="2">
    <source>
        <dbReference type="ARBA" id="ARBA00004308"/>
    </source>
</evidence>
<evidence type="ECO:0000313" key="15">
    <source>
        <dbReference type="Proteomes" id="UP001159364"/>
    </source>
</evidence>
<evidence type="ECO:0000256" key="6">
    <source>
        <dbReference type="ARBA" id="ARBA00022771"/>
    </source>
</evidence>
<dbReference type="GO" id="GO:0008270">
    <property type="term" value="F:zinc ion binding"/>
    <property type="evidence" value="ECO:0007669"/>
    <property type="project" value="UniProtKB-KW"/>
</dbReference>
<dbReference type="EMBL" id="JAIWQS010000012">
    <property type="protein sequence ID" value="KAJ8749406.1"/>
    <property type="molecule type" value="Genomic_DNA"/>
</dbReference>
<dbReference type="GO" id="GO:0061630">
    <property type="term" value="F:ubiquitin protein ligase activity"/>
    <property type="evidence" value="ECO:0007669"/>
    <property type="project" value="UniProtKB-UniRule"/>
</dbReference>
<comment type="catalytic activity">
    <reaction evidence="1 11">
        <text>S-ubiquitinyl-[E2 ubiquitin-conjugating enzyme]-L-cysteine + [acceptor protein]-L-lysine = [E2 ubiquitin-conjugating enzyme]-L-cysteine + N(6)-ubiquitinyl-[acceptor protein]-L-lysine.</text>
        <dbReference type="EC" id="2.3.2.27"/>
    </reaction>
</comment>
<comment type="domain">
    <text evidence="11">The RING-type zinc finger domain is responsible for E3 ligase activity.</text>
</comment>
<dbReference type="Proteomes" id="UP001159364">
    <property type="component" value="Linkage Group LG12"/>
</dbReference>
<sequence>MLSFLLSSASSLSLSILISFPFSHSLPPASDSSINFTIKTPDFWSINTASGAGRTTAIQQYIETTLHEHELEDKVSPEMWNSSSQSLGHSNKSSSNGFDCNICLDWVQDPVVTLCGHLYCWSCIYKWLHFHTSSSTQNLDNYKRQQQCPVCKAEISQASLVPIFGRGQTTKPSKNTTPDLGLVIPRRPLGPVSQLNVPRLPSSGTISPNLTHQTRHYHSSAGSYRGSSEVGSDMLSPSIGMLREMLYSRVFCNSATNLYVSTNSSPLAQETSRTRRLLQQADRSLSRISFFLFCCAFLCLLLF</sequence>
<keyword evidence="8 11" id="KW-0862">Zinc</keyword>
<dbReference type="PANTHER" id="PTHR12313">
    <property type="entry name" value="E3 UBIQUITIN-PROTEIN LIGASE RNF5-RELATED"/>
    <property type="match status" value="1"/>
</dbReference>
<gene>
    <name evidence="14" type="ORF">K2173_018899</name>
</gene>
<protein>
    <recommendedName>
        <fullName evidence="11">E3 ubiquitin-protein ligase RMA</fullName>
        <ecNumber evidence="11">2.3.2.27</ecNumber>
    </recommendedName>
    <alternativeName>
        <fullName evidence="11">Protein RING membrane-anchor</fullName>
    </alternativeName>
    <alternativeName>
        <fullName evidence="11">RING-type E3 ubiquitin transferase RMA</fullName>
    </alternativeName>
</protein>
<dbReference type="InterPro" id="IPR001841">
    <property type="entry name" value="Znf_RING"/>
</dbReference>
<evidence type="ECO:0000256" key="7">
    <source>
        <dbReference type="ARBA" id="ARBA00022786"/>
    </source>
</evidence>
<dbReference type="SUPFAM" id="SSF57850">
    <property type="entry name" value="RING/U-box"/>
    <property type="match status" value="1"/>
</dbReference>
<dbReference type="InterPro" id="IPR017907">
    <property type="entry name" value="Znf_RING_CS"/>
</dbReference>
<accession>A0AAV8SB15</accession>
<evidence type="ECO:0000256" key="9">
    <source>
        <dbReference type="ARBA" id="ARBA00023136"/>
    </source>
</evidence>
<dbReference type="PROSITE" id="PS00518">
    <property type="entry name" value="ZF_RING_1"/>
    <property type="match status" value="1"/>
</dbReference>
<keyword evidence="11" id="KW-0256">Endoplasmic reticulum</keyword>
<dbReference type="Gene3D" id="3.30.40.10">
    <property type="entry name" value="Zinc/RING finger domain, C3HC4 (zinc finger)"/>
    <property type="match status" value="1"/>
</dbReference>
<keyword evidence="12" id="KW-0732">Signal</keyword>
<dbReference type="PROSITE" id="PS50089">
    <property type="entry name" value="ZF_RING_2"/>
    <property type="match status" value="1"/>
</dbReference>
<comment type="subcellular location">
    <subcellularLocation>
        <location evidence="2">Endomembrane system</location>
    </subcellularLocation>
    <subcellularLocation>
        <location evidence="11">Endoplasmic reticulum membrane</location>
        <topology evidence="11">Single-pass type IV membrane protein</topology>
    </subcellularLocation>
</comment>
<feature type="domain" description="RING-type" evidence="13">
    <location>
        <begin position="100"/>
        <end position="152"/>
    </location>
</feature>
<comment type="function">
    <text evidence="11">E3 ubiquitin-protein ligase.</text>
</comment>
<evidence type="ECO:0000256" key="8">
    <source>
        <dbReference type="ARBA" id="ARBA00022833"/>
    </source>
</evidence>
<dbReference type="EC" id="2.3.2.27" evidence="11"/>
<keyword evidence="6 10" id="KW-0863">Zinc-finger</keyword>
<reference evidence="14 15" key="1">
    <citation type="submission" date="2021-09" db="EMBL/GenBank/DDBJ databases">
        <title>Genomic insights and catalytic innovation underlie evolution of tropane alkaloids biosynthesis.</title>
        <authorList>
            <person name="Wang Y.-J."/>
            <person name="Tian T."/>
            <person name="Huang J.-P."/>
            <person name="Huang S.-X."/>
        </authorList>
    </citation>
    <scope>NUCLEOTIDE SEQUENCE [LARGE SCALE GENOMIC DNA]</scope>
    <source>
        <strain evidence="14">KIB-2018</strain>
        <tissue evidence="14">Leaf</tissue>
    </source>
</reference>
<evidence type="ECO:0000256" key="1">
    <source>
        <dbReference type="ARBA" id="ARBA00000900"/>
    </source>
</evidence>
<evidence type="ECO:0000256" key="5">
    <source>
        <dbReference type="ARBA" id="ARBA00022723"/>
    </source>
</evidence>
<organism evidence="14 15">
    <name type="scientific">Erythroxylum novogranatense</name>
    <dbReference type="NCBI Taxonomy" id="1862640"/>
    <lineage>
        <taxon>Eukaryota</taxon>
        <taxon>Viridiplantae</taxon>
        <taxon>Streptophyta</taxon>
        <taxon>Embryophyta</taxon>
        <taxon>Tracheophyta</taxon>
        <taxon>Spermatophyta</taxon>
        <taxon>Magnoliopsida</taxon>
        <taxon>eudicotyledons</taxon>
        <taxon>Gunneridae</taxon>
        <taxon>Pentapetalae</taxon>
        <taxon>rosids</taxon>
        <taxon>fabids</taxon>
        <taxon>Malpighiales</taxon>
        <taxon>Erythroxylaceae</taxon>
        <taxon>Erythroxylum</taxon>
    </lineage>
</organism>
<keyword evidence="15" id="KW-1185">Reference proteome</keyword>
<evidence type="ECO:0000256" key="11">
    <source>
        <dbReference type="RuleBase" id="RU369090"/>
    </source>
</evidence>
<keyword evidence="9" id="KW-0472">Membrane</keyword>
<dbReference type="GO" id="GO:0006511">
    <property type="term" value="P:ubiquitin-dependent protein catabolic process"/>
    <property type="evidence" value="ECO:0007669"/>
    <property type="project" value="UniProtKB-UniRule"/>
</dbReference>
<dbReference type="GO" id="GO:0005789">
    <property type="term" value="C:endoplasmic reticulum membrane"/>
    <property type="evidence" value="ECO:0007669"/>
    <property type="project" value="UniProtKB-SubCell"/>
</dbReference>
<dbReference type="InterPro" id="IPR013083">
    <property type="entry name" value="Znf_RING/FYVE/PHD"/>
</dbReference>